<feature type="domain" description="Phasin" evidence="1">
    <location>
        <begin position="24"/>
        <end position="104"/>
    </location>
</feature>
<dbReference type="Pfam" id="PF09361">
    <property type="entry name" value="Phasin_2"/>
    <property type="match status" value="1"/>
</dbReference>
<keyword evidence="3" id="KW-1185">Reference proteome</keyword>
<gene>
    <name evidence="2" type="ORF">FQ775_13760</name>
</gene>
<sequence length="123" mass="13546">MSPSPRAMNAVPMFGQAQKLAVAGARLQAHGFKAMMRYQIEMLDFLKHRFEQDVKLVDDLVSSSEFNDAFDVCSDFFQNAAIEYSEEMGKVASIGSKLASEAASRVRTETESVIEDMAAKTVA</sequence>
<evidence type="ECO:0000259" key="1">
    <source>
        <dbReference type="Pfam" id="PF09361"/>
    </source>
</evidence>
<dbReference type="RefSeq" id="WP_146300002.1">
    <property type="nucleotide sequence ID" value="NZ_CP042301.2"/>
</dbReference>
<dbReference type="EMBL" id="CP042301">
    <property type="protein sequence ID" value="QDZ01357.1"/>
    <property type="molecule type" value="Genomic_DNA"/>
</dbReference>
<organism evidence="2 3">
    <name type="scientific">Nitratireductor mangrovi</name>
    <dbReference type="NCBI Taxonomy" id="2599600"/>
    <lineage>
        <taxon>Bacteria</taxon>
        <taxon>Pseudomonadati</taxon>
        <taxon>Pseudomonadota</taxon>
        <taxon>Alphaproteobacteria</taxon>
        <taxon>Hyphomicrobiales</taxon>
        <taxon>Phyllobacteriaceae</taxon>
        <taxon>Nitratireductor</taxon>
    </lineage>
</organism>
<proteinExistence type="predicted"/>
<name>A0A5B8L022_9HYPH</name>
<dbReference type="AlphaFoldDB" id="A0A5B8L022"/>
<evidence type="ECO:0000313" key="3">
    <source>
        <dbReference type="Proteomes" id="UP000321389"/>
    </source>
</evidence>
<dbReference type="Proteomes" id="UP000321389">
    <property type="component" value="Chromosome"/>
</dbReference>
<reference evidence="2" key="1">
    <citation type="submission" date="2020-04" db="EMBL/GenBank/DDBJ databases">
        <title>Nitratireductor sp. nov. isolated from mangrove soil.</title>
        <authorList>
            <person name="Ye Y."/>
        </authorList>
    </citation>
    <scope>NUCLEOTIDE SEQUENCE</scope>
    <source>
        <strain evidence="2">SY7</strain>
    </source>
</reference>
<evidence type="ECO:0000313" key="2">
    <source>
        <dbReference type="EMBL" id="QDZ01357.1"/>
    </source>
</evidence>
<dbReference type="OrthoDB" id="8279879at2"/>
<dbReference type="InterPro" id="IPR018968">
    <property type="entry name" value="Phasin"/>
</dbReference>
<accession>A0A5B8L022</accession>
<dbReference type="KEGG" id="niy:FQ775_13760"/>
<protein>
    <submittedName>
        <fullName evidence="2">Phasin family protein</fullName>
    </submittedName>
</protein>